<sequence>MDLSPLDTRGWIRAEADPQVLAWARAARAEGVRVTADPAMRATWLQCQGTWFVGVDALPTLPDGSIGGVPLAGPVIRALSPLPALHPAQLSVTYPGYPRPRKAESEAAFRYRLVRDAAHVDGLIAEAPERKRYLREPHAWILGLPLTETDPEASPLTVYEGSGPRIRAALRAVLERHPPEDWPQVDLTQAYQQARRDCFERCPRVTLHARPGEALLLHRHCLHGVAPWAEGAKAPPEGRMIAYFRPMLAGGAVAWIET</sequence>
<evidence type="ECO:0008006" key="3">
    <source>
        <dbReference type="Google" id="ProtNLM"/>
    </source>
</evidence>
<dbReference type="Proteomes" id="UP000207598">
    <property type="component" value="Unassembled WGS sequence"/>
</dbReference>
<dbReference type="SUPFAM" id="SSF51197">
    <property type="entry name" value="Clavaminate synthase-like"/>
    <property type="match status" value="1"/>
</dbReference>
<accession>A0A238K1N3</accession>
<name>A0A238K1N3_9RHOB</name>
<dbReference type="Gene3D" id="2.60.120.620">
    <property type="entry name" value="q2cbj1_9rhob like domain"/>
    <property type="match status" value="1"/>
</dbReference>
<evidence type="ECO:0000313" key="2">
    <source>
        <dbReference type="Proteomes" id="UP000207598"/>
    </source>
</evidence>
<proteinExistence type="predicted"/>
<dbReference type="OrthoDB" id="7345863at2"/>
<dbReference type="RefSeq" id="WP_094019907.1">
    <property type="nucleotide sequence ID" value="NZ_FXYF01000002.1"/>
</dbReference>
<evidence type="ECO:0000313" key="1">
    <source>
        <dbReference type="EMBL" id="SMX36809.1"/>
    </source>
</evidence>
<gene>
    <name evidence="1" type="ORF">MAA8898_01055</name>
</gene>
<dbReference type="AlphaFoldDB" id="A0A238K1N3"/>
<protein>
    <recommendedName>
        <fullName evidence="3">Phytanoyl-CoA dioxygenase (PhyH)</fullName>
    </recommendedName>
</protein>
<reference evidence="1 2" key="1">
    <citation type="submission" date="2017-05" db="EMBL/GenBank/DDBJ databases">
        <authorList>
            <person name="Song R."/>
            <person name="Chenine A.L."/>
            <person name="Ruprecht R.M."/>
        </authorList>
    </citation>
    <scope>NUCLEOTIDE SEQUENCE [LARGE SCALE GENOMIC DNA]</scope>
    <source>
        <strain evidence="1 2">CECT 8898</strain>
    </source>
</reference>
<organism evidence="1 2">
    <name type="scientific">Maliponia aquimaris</name>
    <dbReference type="NCBI Taxonomy" id="1673631"/>
    <lineage>
        <taxon>Bacteria</taxon>
        <taxon>Pseudomonadati</taxon>
        <taxon>Pseudomonadota</taxon>
        <taxon>Alphaproteobacteria</taxon>
        <taxon>Rhodobacterales</taxon>
        <taxon>Paracoccaceae</taxon>
        <taxon>Maliponia</taxon>
    </lineage>
</organism>
<dbReference type="EMBL" id="FXYF01000002">
    <property type="protein sequence ID" value="SMX36809.1"/>
    <property type="molecule type" value="Genomic_DNA"/>
</dbReference>
<keyword evidence="2" id="KW-1185">Reference proteome</keyword>